<gene>
    <name evidence="1" type="ORF">JCM31826_01080</name>
</gene>
<dbReference type="RefSeq" id="WP_124396704.1">
    <property type="nucleotide sequence ID" value="NZ_BHZE01000001.1"/>
</dbReference>
<protein>
    <submittedName>
        <fullName evidence="1">Uncharacterized protein</fullName>
    </submittedName>
</protein>
<dbReference type="EMBL" id="BHZE01000001">
    <property type="protein sequence ID" value="GCD76626.1"/>
    <property type="molecule type" value="Genomic_DNA"/>
</dbReference>
<name>A0A401XHY5_9FLAO</name>
<proteinExistence type="predicted"/>
<evidence type="ECO:0000313" key="2">
    <source>
        <dbReference type="Proteomes" id="UP000286715"/>
    </source>
</evidence>
<accession>A0A401XHY5</accession>
<sequence>MITYSNQRIIGKRWNQNLKLIVPEYCQKCVNPNDKRFRYVVHSNGDKKAQQRFIKSNGFSKNNVFYYRVKSDFDILFTLPLDDDPLHHFFMNRIIEIYREYIWTLGKNFFENMKR</sequence>
<reference evidence="1 2" key="1">
    <citation type="submission" date="2018-11" db="EMBL/GenBank/DDBJ databases">
        <title>Schleiferia aggregans sp. nov., a moderately thermophilic heterotrophic bacterium isolated from microbial mats at a terrestrial hot spring.</title>
        <authorList>
            <person name="Iino T."/>
            <person name="Ohkuma M."/>
            <person name="Haruta S."/>
        </authorList>
    </citation>
    <scope>NUCLEOTIDE SEQUENCE [LARGE SCALE GENOMIC DNA]</scope>
    <source>
        <strain evidence="1 2">LA</strain>
    </source>
</reference>
<organism evidence="1 2">
    <name type="scientific">Thermaurantimonas aggregans</name>
    <dbReference type="NCBI Taxonomy" id="2173829"/>
    <lineage>
        <taxon>Bacteria</taxon>
        <taxon>Pseudomonadati</taxon>
        <taxon>Bacteroidota</taxon>
        <taxon>Flavobacteriia</taxon>
        <taxon>Flavobacteriales</taxon>
        <taxon>Schleiferiaceae</taxon>
        <taxon>Thermaurantimonas</taxon>
    </lineage>
</organism>
<evidence type="ECO:0000313" key="1">
    <source>
        <dbReference type="EMBL" id="GCD76626.1"/>
    </source>
</evidence>
<dbReference type="AlphaFoldDB" id="A0A401XHY5"/>
<dbReference type="Proteomes" id="UP000286715">
    <property type="component" value="Unassembled WGS sequence"/>
</dbReference>
<comment type="caution">
    <text evidence="1">The sequence shown here is derived from an EMBL/GenBank/DDBJ whole genome shotgun (WGS) entry which is preliminary data.</text>
</comment>
<keyword evidence="2" id="KW-1185">Reference proteome</keyword>